<evidence type="ECO:0000313" key="3">
    <source>
        <dbReference type="Proteomes" id="UP000236738"/>
    </source>
</evidence>
<accession>A0A1H6ALS7</accession>
<dbReference type="RefSeq" id="WP_103914333.1">
    <property type="nucleotide sequence ID" value="NZ_FNUS01000006.1"/>
</dbReference>
<name>A0A1H6ALS7_9FLAO</name>
<keyword evidence="3" id="KW-1185">Reference proteome</keyword>
<gene>
    <name evidence="2" type="ORF">SAMN05421847_2468</name>
</gene>
<sequence>MKNIINSTLPFVIIGLFIAFMKNFRNHSKPEINISKSNLEINSDTIDSAIDFGYKTLWFAVKTNNKKRIAEIFKLKNTKECNWKVGIAESYNNFIYITPQIGDWTLVRGMALLDKGDKENTNFIKDKIIVLSKEFGEAQFFGSERVVEYQTWMKAVNGKIIRAYSYIGESGENLIVEGEPTEFEKKYNLVNTFSEEAKDEKYFEREDLFFPDEDFVMKVAENWSVNPQELTERTDIKNELGIIGNK</sequence>
<evidence type="ECO:0000256" key="1">
    <source>
        <dbReference type="SAM" id="Phobius"/>
    </source>
</evidence>
<keyword evidence="1" id="KW-1133">Transmembrane helix</keyword>
<reference evidence="3" key="1">
    <citation type="submission" date="2016-10" db="EMBL/GenBank/DDBJ databases">
        <authorList>
            <person name="Varghese N."/>
            <person name="Submissions S."/>
        </authorList>
    </citation>
    <scope>NUCLEOTIDE SEQUENCE [LARGE SCALE GENOMIC DNA]</scope>
    <source>
        <strain evidence="3">DSM 21580</strain>
    </source>
</reference>
<keyword evidence="1" id="KW-0472">Membrane</keyword>
<dbReference type="AlphaFoldDB" id="A0A1H6ALS7"/>
<organism evidence="2 3">
    <name type="scientific">Halpernia humi</name>
    <dbReference type="NCBI Taxonomy" id="493375"/>
    <lineage>
        <taxon>Bacteria</taxon>
        <taxon>Pseudomonadati</taxon>
        <taxon>Bacteroidota</taxon>
        <taxon>Flavobacteriia</taxon>
        <taxon>Flavobacteriales</taxon>
        <taxon>Weeksellaceae</taxon>
        <taxon>Chryseobacterium group</taxon>
        <taxon>Halpernia</taxon>
    </lineage>
</organism>
<dbReference type="OrthoDB" id="8859217at2"/>
<keyword evidence="1" id="KW-0812">Transmembrane</keyword>
<evidence type="ECO:0000313" key="2">
    <source>
        <dbReference type="EMBL" id="SEG48716.1"/>
    </source>
</evidence>
<feature type="transmembrane region" description="Helical" evidence="1">
    <location>
        <begin position="6"/>
        <end position="24"/>
    </location>
</feature>
<proteinExistence type="predicted"/>
<dbReference type="Proteomes" id="UP000236738">
    <property type="component" value="Unassembled WGS sequence"/>
</dbReference>
<protein>
    <submittedName>
        <fullName evidence="2">Uncharacterized protein</fullName>
    </submittedName>
</protein>
<dbReference type="EMBL" id="FNUS01000006">
    <property type="protein sequence ID" value="SEG48716.1"/>
    <property type="molecule type" value="Genomic_DNA"/>
</dbReference>